<accession>A0A840ESL0</accession>
<evidence type="ECO:0000256" key="6">
    <source>
        <dbReference type="ARBA" id="ARBA00023239"/>
    </source>
</evidence>
<dbReference type="EMBL" id="JACIFO010000002">
    <property type="protein sequence ID" value="MBB4118366.1"/>
    <property type="molecule type" value="Genomic_DNA"/>
</dbReference>
<dbReference type="RefSeq" id="WP_183476337.1">
    <property type="nucleotide sequence ID" value="NZ_JACIFO010000002.1"/>
</dbReference>
<comment type="caution">
    <text evidence="9">The sequence shown here is derived from an EMBL/GenBank/DDBJ whole genome shotgun (WGS) entry which is preliminary data.</text>
</comment>
<dbReference type="InterPro" id="IPR053935">
    <property type="entry name" value="VKGC_lumenal_dom"/>
</dbReference>
<dbReference type="PANTHER" id="PTHR12639:SF7">
    <property type="entry name" value="HTTM DOMAIN-CONTAINING PROTEIN"/>
    <property type="match status" value="1"/>
</dbReference>
<dbReference type="InterPro" id="IPR007782">
    <property type="entry name" value="VKG_COase"/>
</dbReference>
<evidence type="ECO:0000256" key="4">
    <source>
        <dbReference type="ARBA" id="ARBA00023136"/>
    </source>
</evidence>
<dbReference type="Pfam" id="PF22777">
    <property type="entry name" value="VKGC_lumenal_dom"/>
    <property type="match status" value="1"/>
</dbReference>
<keyword evidence="3 7" id="KW-1133">Transmembrane helix</keyword>
<dbReference type="GO" id="GO:0008488">
    <property type="term" value="F:gamma-glutamyl carboxylase activity"/>
    <property type="evidence" value="ECO:0007669"/>
    <property type="project" value="InterPro"/>
</dbReference>
<dbReference type="InterPro" id="IPR011020">
    <property type="entry name" value="HTTM-like"/>
</dbReference>
<comment type="subcellular location">
    <subcellularLocation>
        <location evidence="1">Endomembrane system</location>
        <topology evidence="1">Multi-pass membrane protein</topology>
    </subcellularLocation>
</comment>
<dbReference type="PANTHER" id="PTHR12639">
    <property type="entry name" value="VITAMIN K-DEPENDENT GAMMA-CARBOXYLASE"/>
    <property type="match status" value="1"/>
</dbReference>
<keyword evidence="5" id="KW-1015">Disulfide bond</keyword>
<gene>
    <name evidence="9" type="ORF">GGR32_000640</name>
</gene>
<evidence type="ECO:0000256" key="1">
    <source>
        <dbReference type="ARBA" id="ARBA00004127"/>
    </source>
</evidence>
<dbReference type="Proteomes" id="UP000553034">
    <property type="component" value="Unassembled WGS sequence"/>
</dbReference>
<feature type="transmembrane region" description="Helical" evidence="7">
    <location>
        <begin position="235"/>
        <end position="262"/>
    </location>
</feature>
<dbReference type="AlphaFoldDB" id="A0A840ESL0"/>
<evidence type="ECO:0000256" key="2">
    <source>
        <dbReference type="ARBA" id="ARBA00022692"/>
    </source>
</evidence>
<feature type="transmembrane region" description="Helical" evidence="7">
    <location>
        <begin position="67"/>
        <end position="86"/>
    </location>
</feature>
<evidence type="ECO:0000313" key="9">
    <source>
        <dbReference type="EMBL" id="MBB4118366.1"/>
    </source>
</evidence>
<sequence length="443" mass="51883">MSICFLFRQTDNSALIVFRIFFGILITLEAWGAIFTGWIKRTLIEPQFTFNFIGLDFLQPLPGNGMYFYFFLMGCLGVLVTIGYKYRWSMAGFTTMWAAVYFMQKTSYNNHYYLLLLICVFMLIAPANRYASIDTRLNPKLKKANMPVWIKYFIILQLFIVYTYAAIAKLYPDWLDGTMPTLLMQSKANLPIIGQWLQAVWVPKVVAYYGIFFDLLVVPLLLFKPTRKFTFFAAVFFHLFNSLVFHIGIFPYLSLAFCLFFFPVKTIHKTFLKKKTFYKENQLEIPKNAKFIAVFFSVWMLIQVALPLRHWFINDDVLWTEEGHRLSWRMMLRSKSGTSTFIVKDKKTGKQEAIKKADYLSEKQQRRIATKPDMIWQFAQHLKKEYAKKGKAIEVYVHANVSVNGRPYTNFIDSKVDLAAEPWPYFGHAEWILPSALDKNKSD</sequence>
<dbReference type="InterPro" id="IPR053934">
    <property type="entry name" value="HTTM_dom"/>
</dbReference>
<keyword evidence="4 7" id="KW-0472">Membrane</keyword>
<keyword evidence="2 7" id="KW-0812">Transmembrane</keyword>
<evidence type="ECO:0000256" key="7">
    <source>
        <dbReference type="SAM" id="Phobius"/>
    </source>
</evidence>
<dbReference type="GO" id="GO:0012505">
    <property type="term" value="C:endomembrane system"/>
    <property type="evidence" value="ECO:0007669"/>
    <property type="project" value="UniProtKB-SubCell"/>
</dbReference>
<organism evidence="9 10">
    <name type="scientific">Mesonia hippocampi</name>
    <dbReference type="NCBI Taxonomy" id="1628250"/>
    <lineage>
        <taxon>Bacteria</taxon>
        <taxon>Pseudomonadati</taxon>
        <taxon>Bacteroidota</taxon>
        <taxon>Flavobacteriia</taxon>
        <taxon>Flavobacteriales</taxon>
        <taxon>Flavobacteriaceae</taxon>
        <taxon>Mesonia</taxon>
    </lineage>
</organism>
<protein>
    <recommendedName>
        <fullName evidence="8">HTTM-like domain-containing protein</fullName>
    </recommendedName>
</protein>
<dbReference type="Pfam" id="PF05090">
    <property type="entry name" value="HTTM"/>
    <property type="match status" value="1"/>
</dbReference>
<evidence type="ECO:0000256" key="5">
    <source>
        <dbReference type="ARBA" id="ARBA00023157"/>
    </source>
</evidence>
<feature type="domain" description="HTTM-like" evidence="8">
    <location>
        <begin position="7"/>
        <end position="266"/>
    </location>
</feature>
<feature type="transmembrane region" description="Helical" evidence="7">
    <location>
        <begin position="16"/>
        <end position="39"/>
    </location>
</feature>
<evidence type="ECO:0000259" key="8">
    <source>
        <dbReference type="SMART" id="SM00752"/>
    </source>
</evidence>
<evidence type="ECO:0000256" key="3">
    <source>
        <dbReference type="ARBA" id="ARBA00022989"/>
    </source>
</evidence>
<reference evidence="9 10" key="1">
    <citation type="submission" date="2020-08" db="EMBL/GenBank/DDBJ databases">
        <title>Genomic Encyclopedia of Type Strains, Phase IV (KMG-IV): sequencing the most valuable type-strain genomes for metagenomic binning, comparative biology and taxonomic classification.</title>
        <authorList>
            <person name="Goeker M."/>
        </authorList>
    </citation>
    <scope>NUCLEOTIDE SEQUENCE [LARGE SCALE GENOMIC DNA]</scope>
    <source>
        <strain evidence="9 10">DSM 29568</strain>
    </source>
</reference>
<feature type="transmembrane region" description="Helical" evidence="7">
    <location>
        <begin position="206"/>
        <end position="223"/>
    </location>
</feature>
<feature type="transmembrane region" description="Helical" evidence="7">
    <location>
        <begin position="291"/>
        <end position="308"/>
    </location>
</feature>
<dbReference type="GO" id="GO:0019842">
    <property type="term" value="F:vitamin binding"/>
    <property type="evidence" value="ECO:0007669"/>
    <property type="project" value="TreeGrafter"/>
</dbReference>
<keyword evidence="6" id="KW-0456">Lyase</keyword>
<proteinExistence type="predicted"/>
<name>A0A840ESL0_9FLAO</name>
<feature type="transmembrane region" description="Helical" evidence="7">
    <location>
        <begin position="152"/>
        <end position="171"/>
    </location>
</feature>
<evidence type="ECO:0000313" key="10">
    <source>
        <dbReference type="Proteomes" id="UP000553034"/>
    </source>
</evidence>
<keyword evidence="10" id="KW-1185">Reference proteome</keyword>
<dbReference type="SMART" id="SM00752">
    <property type="entry name" value="HTTM"/>
    <property type="match status" value="1"/>
</dbReference>
<feature type="transmembrane region" description="Helical" evidence="7">
    <location>
        <begin position="112"/>
        <end position="131"/>
    </location>
</feature>